<dbReference type="Pfam" id="PF02733">
    <property type="entry name" value="Dak1"/>
    <property type="match status" value="1"/>
</dbReference>
<dbReference type="GO" id="GO:0005829">
    <property type="term" value="C:cytosol"/>
    <property type="evidence" value="ECO:0007669"/>
    <property type="project" value="TreeGrafter"/>
</dbReference>
<dbReference type="Pfam" id="PF02734">
    <property type="entry name" value="Dak2"/>
    <property type="match status" value="1"/>
</dbReference>
<dbReference type="PANTHER" id="PTHR28629:SF4">
    <property type="entry name" value="TRIOKINASE_FMN CYCLASE"/>
    <property type="match status" value="1"/>
</dbReference>
<dbReference type="eggNOG" id="COG2376">
    <property type="taxonomic scope" value="Bacteria"/>
</dbReference>
<dbReference type="SUPFAM" id="SSF82549">
    <property type="entry name" value="DAK1/DegV-like"/>
    <property type="match status" value="1"/>
</dbReference>
<dbReference type="GO" id="GO:0019563">
    <property type="term" value="P:glycerol catabolic process"/>
    <property type="evidence" value="ECO:0007669"/>
    <property type="project" value="TreeGrafter"/>
</dbReference>
<organism evidence="7 8">
    <name type="scientific">Corynebacterium lipophiloflavum (strain ATCC 700352 / DSM 44291 / CCUG 37336 / JCM 10383 / DMMZ 1944)</name>
    <dbReference type="NCBI Taxonomy" id="525263"/>
    <lineage>
        <taxon>Bacteria</taxon>
        <taxon>Bacillati</taxon>
        <taxon>Actinomycetota</taxon>
        <taxon>Actinomycetes</taxon>
        <taxon>Mycobacteriales</taxon>
        <taxon>Corynebacteriaceae</taxon>
        <taxon>Corynebacterium</taxon>
    </lineage>
</organism>
<gene>
    <name evidence="7" type="primary">dak</name>
    <name evidence="7" type="ORF">HMPREF0298_0883</name>
</gene>
<dbReference type="AlphaFoldDB" id="C0XR13"/>
<sequence>MRVATFIILLCMADNAQPSPPLRSFRNNPHDFSAEAVGGTVAAHPDAEWNPAGFIYQASPVVTDSGEPAVAVISGGGSGHEPMHSGFIGRGMLAAACPGHLFTSPNAVQIAEATAWADQGRGVLHVVKNYTGDVMNFSVACRMTPEVETATVVVKEDIATERGDEEGPGRRGTAATILVEKVAGAAARRGDDLETVREKAQWVADNSRSMAVALAPGYLPTSGRDTFDLDSGDMEVGVGIHGERGVAREKIKSARDIVEAILPGIVEALGLADGDEVVCLTNGLGGTTLLEIHLVFGEVLTWLAERGITVRRSLNGTFVTSVNMHGVSVTLTRCNDEIAELLDAPTAAPAWPAAIGTEATFAPAEMSFADKLPETGEENLWLTGFIKRAQAGVDDLTELDRIAGDGDFGANIDAAFGDIELPLRGRDGDILEGLAHRCLVRSGGTSGAVFGTLFTELSHAVEDRLTTESLAAGLNSAYEAIHELGGAEYGDKTMVDALYPAARALAGIDPGTPLEEAMAAAREAAVEGVAHTREISAKKGRASYLGESTKDVPDPGAIVVTWLLGSEDPVATHYTV</sequence>
<dbReference type="PANTHER" id="PTHR28629">
    <property type="entry name" value="TRIOKINASE/FMN CYCLASE"/>
    <property type="match status" value="1"/>
</dbReference>
<accession>C0XR13</accession>
<dbReference type="PROSITE" id="PS51480">
    <property type="entry name" value="DHAL"/>
    <property type="match status" value="1"/>
</dbReference>
<dbReference type="InterPro" id="IPR004007">
    <property type="entry name" value="DhaL_dom"/>
</dbReference>
<evidence type="ECO:0000259" key="6">
    <source>
        <dbReference type="PROSITE" id="PS51481"/>
    </source>
</evidence>
<proteinExistence type="predicted"/>
<evidence type="ECO:0000256" key="4">
    <source>
        <dbReference type="ARBA" id="ARBA00022840"/>
    </source>
</evidence>
<dbReference type="Gene3D" id="3.30.1180.20">
    <property type="entry name" value="Dihydroxyacetone kinase, domain 2"/>
    <property type="match status" value="1"/>
</dbReference>
<reference evidence="7" key="1">
    <citation type="submission" date="2009-01" db="EMBL/GenBank/DDBJ databases">
        <authorList>
            <person name="Qin X."/>
            <person name="Bachman B."/>
            <person name="Battles P."/>
            <person name="Bell A."/>
            <person name="Bess C."/>
            <person name="Bickham C."/>
            <person name="Chaboub L."/>
            <person name="Chen D."/>
            <person name="Coyle M."/>
            <person name="Deiros D.R."/>
            <person name="Dinh H."/>
            <person name="Forbes L."/>
            <person name="Fowler G."/>
            <person name="Francisco L."/>
            <person name="Fu Q."/>
            <person name="Gubbala S."/>
            <person name="Hale W."/>
            <person name="Han Y."/>
            <person name="Hemphill L."/>
            <person name="Highlander S.K."/>
            <person name="Hirani K."/>
            <person name="Hogues M."/>
            <person name="Jackson L."/>
            <person name="Jakkamsetti A."/>
            <person name="Javaid M."/>
            <person name="Jiang H."/>
            <person name="Korchina V."/>
            <person name="Kovar C."/>
            <person name="Lara F."/>
            <person name="Lee S."/>
            <person name="Mata R."/>
            <person name="Mathew T."/>
            <person name="Moen C."/>
            <person name="Morales K."/>
            <person name="Munidasa M."/>
            <person name="Nazareth L."/>
            <person name="Ngo R."/>
            <person name="Nguyen L."/>
            <person name="Okwuonu G."/>
            <person name="Ongeri F."/>
            <person name="Patil S."/>
            <person name="Petrosino J."/>
            <person name="Pham C."/>
            <person name="Pham P."/>
            <person name="Pu L.-L."/>
            <person name="Puazo M."/>
            <person name="Raj R."/>
            <person name="Reid J."/>
            <person name="Rouhana J."/>
            <person name="Saada N."/>
            <person name="Shang Y."/>
            <person name="Simmons D."/>
            <person name="Thornton R."/>
            <person name="Warren J."/>
            <person name="Weissenberger G."/>
            <person name="Zhang J."/>
            <person name="Zhang L."/>
            <person name="Zhou C."/>
            <person name="Zhu D."/>
            <person name="Muzny D."/>
            <person name="Worley K."/>
            <person name="Gibbs R."/>
        </authorList>
    </citation>
    <scope>NUCLEOTIDE SEQUENCE [LARGE SCALE GENOMIC DNA]</scope>
    <source>
        <strain evidence="7">DSM 44291</strain>
    </source>
</reference>
<dbReference type="EMBL" id="ACHJ01000079">
    <property type="protein sequence ID" value="EEI17362.1"/>
    <property type="molecule type" value="Genomic_DNA"/>
</dbReference>
<dbReference type="FunFam" id="3.30.1180.20:FF:000001">
    <property type="entry name" value="Dihydroxyacetone kinase 1"/>
    <property type="match status" value="1"/>
</dbReference>
<dbReference type="SMART" id="SM01120">
    <property type="entry name" value="Dak2"/>
    <property type="match status" value="1"/>
</dbReference>
<keyword evidence="3" id="KW-0418">Kinase</keyword>
<dbReference type="SUPFAM" id="SSF101473">
    <property type="entry name" value="DhaL-like"/>
    <property type="match status" value="1"/>
</dbReference>
<dbReference type="PROSITE" id="PS51481">
    <property type="entry name" value="DHAK"/>
    <property type="match status" value="1"/>
</dbReference>
<dbReference type="InterPro" id="IPR036117">
    <property type="entry name" value="DhaL_dom_sf"/>
</dbReference>
<dbReference type="HOGENOM" id="CLU_017054_6_1_11"/>
<feature type="domain" description="DhaL" evidence="5">
    <location>
        <begin position="376"/>
        <end position="569"/>
    </location>
</feature>
<dbReference type="InterPro" id="IPR004006">
    <property type="entry name" value="DhaK_dom"/>
</dbReference>
<evidence type="ECO:0000313" key="8">
    <source>
        <dbReference type="Proteomes" id="UP000006196"/>
    </source>
</evidence>
<name>C0XR13_CORLD</name>
<keyword evidence="4" id="KW-0067">ATP-binding</keyword>
<dbReference type="NCBIfam" id="NF011049">
    <property type="entry name" value="PRK14479.1"/>
    <property type="match status" value="1"/>
</dbReference>
<evidence type="ECO:0000313" key="7">
    <source>
        <dbReference type="EMBL" id="EEI17362.1"/>
    </source>
</evidence>
<evidence type="ECO:0000259" key="5">
    <source>
        <dbReference type="PROSITE" id="PS51480"/>
    </source>
</evidence>
<dbReference type="FunFam" id="3.40.50.10440:FF:000001">
    <property type="entry name" value="Dihydroxyacetone kinase, DhaK subunit"/>
    <property type="match status" value="1"/>
</dbReference>
<keyword evidence="1 7" id="KW-0808">Transferase</keyword>
<comment type="caution">
    <text evidence="7">The sequence shown here is derived from an EMBL/GenBank/DDBJ whole genome shotgun (WGS) entry which is preliminary data.</text>
</comment>
<dbReference type="GO" id="GO:0004371">
    <property type="term" value="F:glycerone kinase activity"/>
    <property type="evidence" value="ECO:0007669"/>
    <property type="project" value="UniProtKB-EC"/>
</dbReference>
<dbReference type="Proteomes" id="UP000006196">
    <property type="component" value="Unassembled WGS sequence"/>
</dbReference>
<dbReference type="GO" id="GO:0005524">
    <property type="term" value="F:ATP binding"/>
    <property type="evidence" value="ECO:0007669"/>
    <property type="project" value="UniProtKB-KW"/>
</dbReference>
<dbReference type="Gene3D" id="1.25.40.340">
    <property type="match status" value="1"/>
</dbReference>
<feature type="domain" description="DhaK" evidence="6">
    <location>
        <begin position="28"/>
        <end position="351"/>
    </location>
</feature>
<dbReference type="Gene3D" id="3.40.50.10440">
    <property type="entry name" value="Dihydroxyacetone kinase, domain 1"/>
    <property type="match status" value="1"/>
</dbReference>
<dbReference type="STRING" id="525263.HMPREF0298_0883"/>
<evidence type="ECO:0000256" key="3">
    <source>
        <dbReference type="ARBA" id="ARBA00022777"/>
    </source>
</evidence>
<protein>
    <submittedName>
        <fullName evidence="7">DAK1 domain protein</fullName>
        <ecNumber evidence="7">2.7.1.29</ecNumber>
    </submittedName>
</protein>
<keyword evidence="2" id="KW-0547">Nucleotide-binding</keyword>
<keyword evidence="8" id="KW-1185">Reference proteome</keyword>
<dbReference type="InterPro" id="IPR050861">
    <property type="entry name" value="Dihydroxyacetone_Kinase"/>
</dbReference>
<evidence type="ECO:0000256" key="1">
    <source>
        <dbReference type="ARBA" id="ARBA00022679"/>
    </source>
</evidence>
<dbReference type="EC" id="2.7.1.29" evidence="7"/>
<evidence type="ECO:0000256" key="2">
    <source>
        <dbReference type="ARBA" id="ARBA00022741"/>
    </source>
</evidence>